<proteinExistence type="predicted"/>
<feature type="compositionally biased region" description="Polar residues" evidence="1">
    <location>
        <begin position="28"/>
        <end position="37"/>
    </location>
</feature>
<dbReference type="AlphaFoldDB" id="A0A6A5WRZ0"/>
<dbReference type="EMBL" id="ML977575">
    <property type="protein sequence ID" value="KAF2002951.1"/>
    <property type="molecule type" value="Genomic_DNA"/>
</dbReference>
<protein>
    <submittedName>
        <fullName evidence="2">Uncharacterized protein</fullName>
    </submittedName>
</protein>
<reference evidence="2" key="1">
    <citation type="journal article" date="2020" name="Stud. Mycol.">
        <title>101 Dothideomycetes genomes: a test case for predicting lifestyles and emergence of pathogens.</title>
        <authorList>
            <person name="Haridas S."/>
            <person name="Albert R."/>
            <person name="Binder M."/>
            <person name="Bloem J."/>
            <person name="Labutti K."/>
            <person name="Salamov A."/>
            <person name="Andreopoulos B."/>
            <person name="Baker S."/>
            <person name="Barry K."/>
            <person name="Bills G."/>
            <person name="Bluhm B."/>
            <person name="Cannon C."/>
            <person name="Castanera R."/>
            <person name="Culley D."/>
            <person name="Daum C."/>
            <person name="Ezra D."/>
            <person name="Gonzalez J."/>
            <person name="Henrissat B."/>
            <person name="Kuo A."/>
            <person name="Liang C."/>
            <person name="Lipzen A."/>
            <person name="Lutzoni F."/>
            <person name="Magnuson J."/>
            <person name="Mondo S."/>
            <person name="Nolan M."/>
            <person name="Ohm R."/>
            <person name="Pangilinan J."/>
            <person name="Park H.-J."/>
            <person name="Ramirez L."/>
            <person name="Alfaro M."/>
            <person name="Sun H."/>
            <person name="Tritt A."/>
            <person name="Yoshinaga Y."/>
            <person name="Zwiers L.-H."/>
            <person name="Turgeon B."/>
            <person name="Goodwin S."/>
            <person name="Spatafora J."/>
            <person name="Crous P."/>
            <person name="Grigoriev I."/>
        </authorList>
    </citation>
    <scope>NUCLEOTIDE SEQUENCE</scope>
    <source>
        <strain evidence="2">CBS 123094</strain>
    </source>
</reference>
<sequence>MLPTDKPQDSQPLLPKGLVQDPAGSLTFPRTTSLGDTTSEDESVMLSTAMCVCRAVEGKKVLLKRSERLLSGVNGQKSMLWTWRSTVLTRSGEYCPCVRVPGSSLAPALAQHVVQVFTPNGSPLTACNEAHWVRAVLSELTERSVSKASPGIHLLHEAVG</sequence>
<dbReference type="Proteomes" id="UP000799779">
    <property type="component" value="Unassembled WGS sequence"/>
</dbReference>
<organism evidence="2 3">
    <name type="scientific">Amniculicola lignicola CBS 123094</name>
    <dbReference type="NCBI Taxonomy" id="1392246"/>
    <lineage>
        <taxon>Eukaryota</taxon>
        <taxon>Fungi</taxon>
        <taxon>Dikarya</taxon>
        <taxon>Ascomycota</taxon>
        <taxon>Pezizomycotina</taxon>
        <taxon>Dothideomycetes</taxon>
        <taxon>Pleosporomycetidae</taxon>
        <taxon>Pleosporales</taxon>
        <taxon>Amniculicolaceae</taxon>
        <taxon>Amniculicola</taxon>
    </lineage>
</organism>
<evidence type="ECO:0000313" key="3">
    <source>
        <dbReference type="Proteomes" id="UP000799779"/>
    </source>
</evidence>
<keyword evidence="3" id="KW-1185">Reference proteome</keyword>
<feature type="region of interest" description="Disordered" evidence="1">
    <location>
        <begin position="1"/>
        <end position="40"/>
    </location>
</feature>
<evidence type="ECO:0000256" key="1">
    <source>
        <dbReference type="SAM" id="MobiDB-lite"/>
    </source>
</evidence>
<gene>
    <name evidence="2" type="ORF">P154DRAFT_128161</name>
</gene>
<accession>A0A6A5WRZ0</accession>
<name>A0A6A5WRZ0_9PLEO</name>
<evidence type="ECO:0000313" key="2">
    <source>
        <dbReference type="EMBL" id="KAF2002951.1"/>
    </source>
</evidence>